<reference evidence="2 4" key="2">
    <citation type="journal article" date="2018" name="Plant J.">
        <title>The Physcomitrella patens chromosome-scale assembly reveals moss genome structure and evolution.</title>
        <authorList>
            <person name="Lang D."/>
            <person name="Ullrich K.K."/>
            <person name="Murat F."/>
            <person name="Fuchs J."/>
            <person name="Jenkins J."/>
            <person name="Haas F.B."/>
            <person name="Piednoel M."/>
            <person name="Gundlach H."/>
            <person name="Van Bel M."/>
            <person name="Meyberg R."/>
            <person name="Vives C."/>
            <person name="Morata J."/>
            <person name="Symeonidi A."/>
            <person name="Hiss M."/>
            <person name="Muchero W."/>
            <person name="Kamisugi Y."/>
            <person name="Saleh O."/>
            <person name="Blanc G."/>
            <person name="Decker E.L."/>
            <person name="van Gessel N."/>
            <person name="Grimwood J."/>
            <person name="Hayes R.D."/>
            <person name="Graham S.W."/>
            <person name="Gunter L.E."/>
            <person name="McDaniel S.F."/>
            <person name="Hoernstein S.N.W."/>
            <person name="Larsson A."/>
            <person name="Li F.W."/>
            <person name="Perroud P.F."/>
            <person name="Phillips J."/>
            <person name="Ranjan P."/>
            <person name="Rokshar D.S."/>
            <person name="Rothfels C.J."/>
            <person name="Schneider L."/>
            <person name="Shu S."/>
            <person name="Stevenson D.W."/>
            <person name="Thummler F."/>
            <person name="Tillich M."/>
            <person name="Villarreal Aguilar J.C."/>
            <person name="Widiez T."/>
            <person name="Wong G.K."/>
            <person name="Wymore A."/>
            <person name="Zhang Y."/>
            <person name="Zimmer A.D."/>
            <person name="Quatrano R.S."/>
            <person name="Mayer K.F.X."/>
            <person name="Goodstein D."/>
            <person name="Casacuberta J.M."/>
            <person name="Vandepoele K."/>
            <person name="Reski R."/>
            <person name="Cuming A.C."/>
            <person name="Tuskan G.A."/>
            <person name="Maumus F."/>
            <person name="Salse J."/>
            <person name="Schmutz J."/>
            <person name="Rensing S.A."/>
        </authorList>
    </citation>
    <scope>NUCLEOTIDE SEQUENCE [LARGE SCALE GENOMIC DNA]</scope>
    <source>
        <strain evidence="3 4">cv. Gransden 2004</strain>
    </source>
</reference>
<keyword evidence="1" id="KW-0472">Membrane</keyword>
<reference evidence="3" key="3">
    <citation type="submission" date="2020-12" db="UniProtKB">
        <authorList>
            <consortium name="EnsemblPlants"/>
        </authorList>
    </citation>
    <scope>IDENTIFICATION</scope>
</reference>
<accession>A0A2K1IDF0</accession>
<sequence length="43" mass="5217">MLLNTYSIVFWIINPTLSITLLLQYYYHVLYKMHLSISFFTTN</sequence>
<evidence type="ECO:0000313" key="4">
    <source>
        <dbReference type="Proteomes" id="UP000006727"/>
    </source>
</evidence>
<keyword evidence="4" id="KW-1185">Reference proteome</keyword>
<keyword evidence="1" id="KW-1133">Transmembrane helix</keyword>
<gene>
    <name evidence="2" type="ORF">PHYPA_029461</name>
</gene>
<dbReference type="AlphaFoldDB" id="A0A2K1IDF0"/>
<keyword evidence="1" id="KW-0812">Transmembrane</keyword>
<reference evidence="2 4" key="1">
    <citation type="journal article" date="2008" name="Science">
        <title>The Physcomitrella genome reveals evolutionary insights into the conquest of land by plants.</title>
        <authorList>
            <person name="Rensing S."/>
            <person name="Lang D."/>
            <person name="Zimmer A."/>
            <person name="Terry A."/>
            <person name="Salamov A."/>
            <person name="Shapiro H."/>
            <person name="Nishiyama T."/>
            <person name="Perroud P.-F."/>
            <person name="Lindquist E."/>
            <person name="Kamisugi Y."/>
            <person name="Tanahashi T."/>
            <person name="Sakakibara K."/>
            <person name="Fujita T."/>
            <person name="Oishi K."/>
            <person name="Shin-I T."/>
            <person name="Kuroki Y."/>
            <person name="Toyoda A."/>
            <person name="Suzuki Y."/>
            <person name="Hashimoto A."/>
            <person name="Yamaguchi K."/>
            <person name="Sugano A."/>
            <person name="Kohara Y."/>
            <person name="Fujiyama A."/>
            <person name="Anterola A."/>
            <person name="Aoki S."/>
            <person name="Ashton N."/>
            <person name="Barbazuk W.B."/>
            <person name="Barker E."/>
            <person name="Bennetzen J."/>
            <person name="Bezanilla M."/>
            <person name="Blankenship R."/>
            <person name="Cho S.H."/>
            <person name="Dutcher S."/>
            <person name="Estelle M."/>
            <person name="Fawcett J.A."/>
            <person name="Gundlach H."/>
            <person name="Hanada K."/>
            <person name="Heyl A."/>
            <person name="Hicks K.A."/>
            <person name="Hugh J."/>
            <person name="Lohr M."/>
            <person name="Mayer K."/>
            <person name="Melkozernov A."/>
            <person name="Murata T."/>
            <person name="Nelson D."/>
            <person name="Pils B."/>
            <person name="Prigge M."/>
            <person name="Reiss B."/>
            <person name="Renner T."/>
            <person name="Rombauts S."/>
            <person name="Rushton P."/>
            <person name="Sanderfoot A."/>
            <person name="Schween G."/>
            <person name="Shiu S.-H."/>
            <person name="Stueber K."/>
            <person name="Theodoulou F.L."/>
            <person name="Tu H."/>
            <person name="Van de Peer Y."/>
            <person name="Verrier P.J."/>
            <person name="Waters E."/>
            <person name="Wood A."/>
            <person name="Yang L."/>
            <person name="Cove D."/>
            <person name="Cuming A."/>
            <person name="Hasebe M."/>
            <person name="Lucas S."/>
            <person name="Mishler D.B."/>
            <person name="Reski R."/>
            <person name="Grigoriev I."/>
            <person name="Quatrano R.S."/>
            <person name="Boore J.L."/>
        </authorList>
    </citation>
    <scope>NUCLEOTIDE SEQUENCE [LARGE SCALE GENOMIC DNA]</scope>
    <source>
        <strain evidence="3 4">cv. Gransden 2004</strain>
    </source>
</reference>
<dbReference type="Proteomes" id="UP000006727">
    <property type="component" value="Chromosome 25"/>
</dbReference>
<dbReference type="EMBL" id="ABEU02000025">
    <property type="protein sequence ID" value="PNR27309.1"/>
    <property type="molecule type" value="Genomic_DNA"/>
</dbReference>
<evidence type="ECO:0000313" key="3">
    <source>
        <dbReference type="EnsemblPlants" id="Pp3c25_1710V3.1"/>
    </source>
</evidence>
<name>A0A2K1IDF0_PHYPA</name>
<organism evidence="2">
    <name type="scientific">Physcomitrium patens</name>
    <name type="common">Spreading-leaved earth moss</name>
    <name type="synonym">Physcomitrella patens</name>
    <dbReference type="NCBI Taxonomy" id="3218"/>
    <lineage>
        <taxon>Eukaryota</taxon>
        <taxon>Viridiplantae</taxon>
        <taxon>Streptophyta</taxon>
        <taxon>Embryophyta</taxon>
        <taxon>Bryophyta</taxon>
        <taxon>Bryophytina</taxon>
        <taxon>Bryopsida</taxon>
        <taxon>Funariidae</taxon>
        <taxon>Funariales</taxon>
        <taxon>Funariaceae</taxon>
        <taxon>Physcomitrium</taxon>
    </lineage>
</organism>
<evidence type="ECO:0000313" key="2">
    <source>
        <dbReference type="EMBL" id="PNR27309.1"/>
    </source>
</evidence>
<dbReference type="InParanoid" id="A0A2K1IDF0"/>
<feature type="transmembrane region" description="Helical" evidence="1">
    <location>
        <begin position="6"/>
        <end position="27"/>
    </location>
</feature>
<protein>
    <submittedName>
        <fullName evidence="2 3">Uncharacterized protein</fullName>
    </submittedName>
</protein>
<dbReference type="EnsemblPlants" id="Pp3c25_1710V3.1">
    <property type="protein sequence ID" value="Pp3c25_1710V3.1"/>
    <property type="gene ID" value="Pp3c25_1710"/>
</dbReference>
<dbReference type="Gramene" id="Pp3c25_1710V3.1">
    <property type="protein sequence ID" value="Pp3c25_1710V3.1"/>
    <property type="gene ID" value="Pp3c25_1710"/>
</dbReference>
<proteinExistence type="predicted"/>
<evidence type="ECO:0000256" key="1">
    <source>
        <dbReference type="SAM" id="Phobius"/>
    </source>
</evidence>